<comment type="caution">
    <text evidence="2">The sequence shown here is derived from an EMBL/GenBank/DDBJ whole genome shotgun (WGS) entry which is preliminary data.</text>
</comment>
<dbReference type="EMBL" id="JAPZBS010000005">
    <property type="protein sequence ID" value="KAJ5371347.1"/>
    <property type="molecule type" value="Genomic_DNA"/>
</dbReference>
<keyword evidence="3" id="KW-1185">Reference proteome</keyword>
<dbReference type="GeneID" id="81439547"/>
<protein>
    <submittedName>
        <fullName evidence="2">Uncharacterized protein</fullName>
    </submittedName>
</protein>
<gene>
    <name evidence="2" type="ORF">N7496_007439</name>
</gene>
<evidence type="ECO:0000313" key="3">
    <source>
        <dbReference type="Proteomes" id="UP001147782"/>
    </source>
</evidence>
<reference evidence="2" key="2">
    <citation type="journal article" date="2023" name="IMA Fungus">
        <title>Comparative genomic study of the Penicillium genus elucidates a diverse pangenome and 15 lateral gene transfer events.</title>
        <authorList>
            <person name="Petersen C."/>
            <person name="Sorensen T."/>
            <person name="Nielsen M.R."/>
            <person name="Sondergaard T.E."/>
            <person name="Sorensen J.L."/>
            <person name="Fitzpatrick D.A."/>
            <person name="Frisvad J.C."/>
            <person name="Nielsen K.L."/>
        </authorList>
    </citation>
    <scope>NUCLEOTIDE SEQUENCE</scope>
    <source>
        <strain evidence="2">IBT 29864</strain>
    </source>
</reference>
<name>A0A9W9S3E9_9EURO</name>
<dbReference type="OrthoDB" id="4338686at2759"/>
<feature type="signal peptide" evidence="1">
    <location>
        <begin position="1"/>
        <end position="17"/>
    </location>
</feature>
<feature type="chain" id="PRO_5040909906" evidence="1">
    <location>
        <begin position="18"/>
        <end position="78"/>
    </location>
</feature>
<evidence type="ECO:0000256" key="1">
    <source>
        <dbReference type="SAM" id="SignalP"/>
    </source>
</evidence>
<dbReference type="Proteomes" id="UP001147782">
    <property type="component" value="Unassembled WGS sequence"/>
</dbReference>
<evidence type="ECO:0000313" key="2">
    <source>
        <dbReference type="EMBL" id="KAJ5371347.1"/>
    </source>
</evidence>
<keyword evidence="1" id="KW-0732">Signal</keyword>
<sequence length="78" mass="8214">MRFTLYLLASMAGLSLAAPAAVKRQNDLDPLGLGSAVEDVVNQVTGLAGSIIKREPILDGLPLVGSPLPDTEKRDDQN</sequence>
<proteinExistence type="predicted"/>
<accession>A0A9W9S3E9</accession>
<dbReference type="RefSeq" id="XP_056555781.1">
    <property type="nucleotide sequence ID" value="XM_056700368.1"/>
</dbReference>
<dbReference type="AlphaFoldDB" id="A0A9W9S3E9"/>
<reference evidence="2" key="1">
    <citation type="submission" date="2022-11" db="EMBL/GenBank/DDBJ databases">
        <authorList>
            <person name="Petersen C."/>
        </authorList>
    </citation>
    <scope>NUCLEOTIDE SEQUENCE</scope>
    <source>
        <strain evidence="2">IBT 29864</strain>
    </source>
</reference>
<organism evidence="2 3">
    <name type="scientific">Penicillium cataractarum</name>
    <dbReference type="NCBI Taxonomy" id="2100454"/>
    <lineage>
        <taxon>Eukaryota</taxon>
        <taxon>Fungi</taxon>
        <taxon>Dikarya</taxon>
        <taxon>Ascomycota</taxon>
        <taxon>Pezizomycotina</taxon>
        <taxon>Eurotiomycetes</taxon>
        <taxon>Eurotiomycetidae</taxon>
        <taxon>Eurotiales</taxon>
        <taxon>Aspergillaceae</taxon>
        <taxon>Penicillium</taxon>
    </lineage>
</organism>